<dbReference type="AlphaFoldDB" id="A0AAP0IBT8"/>
<feature type="compositionally biased region" description="Basic and acidic residues" evidence="1">
    <location>
        <begin position="56"/>
        <end position="77"/>
    </location>
</feature>
<proteinExistence type="predicted"/>
<reference evidence="2 3" key="1">
    <citation type="submission" date="2024-01" db="EMBL/GenBank/DDBJ databases">
        <title>Genome assemblies of Stephania.</title>
        <authorList>
            <person name="Yang L."/>
        </authorList>
    </citation>
    <scope>NUCLEOTIDE SEQUENCE [LARGE SCALE GENOMIC DNA]</scope>
    <source>
        <strain evidence="2">JXDWG</strain>
        <tissue evidence="2">Leaf</tissue>
    </source>
</reference>
<sequence>MSFVDTAARIKEGARRRFEKKGTAAMARTMRAGGEDRSAQRRRRIRAAMAIASTNKLDRQARGDSHRTGLRDERMSGESRSTSTMAMDDDGDGGGGGSSATVRRRGSSAFRMKWVCRDEEESPWL</sequence>
<dbReference type="Proteomes" id="UP001419268">
    <property type="component" value="Unassembled WGS sequence"/>
</dbReference>
<protein>
    <submittedName>
        <fullName evidence="2">Uncharacterized protein</fullName>
    </submittedName>
</protein>
<evidence type="ECO:0000313" key="2">
    <source>
        <dbReference type="EMBL" id="KAK9112408.1"/>
    </source>
</evidence>
<feature type="region of interest" description="Disordered" evidence="1">
    <location>
        <begin position="1"/>
        <end position="105"/>
    </location>
</feature>
<dbReference type="EMBL" id="JBBNAG010000008">
    <property type="protein sequence ID" value="KAK9112408.1"/>
    <property type="molecule type" value="Genomic_DNA"/>
</dbReference>
<evidence type="ECO:0000256" key="1">
    <source>
        <dbReference type="SAM" id="MobiDB-lite"/>
    </source>
</evidence>
<keyword evidence="3" id="KW-1185">Reference proteome</keyword>
<name>A0AAP0IBT8_9MAGN</name>
<accession>A0AAP0IBT8</accession>
<organism evidence="2 3">
    <name type="scientific">Stephania cephalantha</name>
    <dbReference type="NCBI Taxonomy" id="152367"/>
    <lineage>
        <taxon>Eukaryota</taxon>
        <taxon>Viridiplantae</taxon>
        <taxon>Streptophyta</taxon>
        <taxon>Embryophyta</taxon>
        <taxon>Tracheophyta</taxon>
        <taxon>Spermatophyta</taxon>
        <taxon>Magnoliopsida</taxon>
        <taxon>Ranunculales</taxon>
        <taxon>Menispermaceae</taxon>
        <taxon>Menispermoideae</taxon>
        <taxon>Cissampelideae</taxon>
        <taxon>Stephania</taxon>
    </lineage>
</organism>
<evidence type="ECO:0000313" key="3">
    <source>
        <dbReference type="Proteomes" id="UP001419268"/>
    </source>
</evidence>
<feature type="compositionally biased region" description="Basic and acidic residues" evidence="1">
    <location>
        <begin position="8"/>
        <end position="22"/>
    </location>
</feature>
<gene>
    <name evidence="2" type="ORF">Scep_019927</name>
</gene>
<comment type="caution">
    <text evidence="2">The sequence shown here is derived from an EMBL/GenBank/DDBJ whole genome shotgun (WGS) entry which is preliminary data.</text>
</comment>